<dbReference type="InterPro" id="IPR002182">
    <property type="entry name" value="NB-ARC"/>
</dbReference>
<feature type="domain" description="NB-ARC" evidence="1">
    <location>
        <begin position="41"/>
        <end position="83"/>
    </location>
</feature>
<gene>
    <name evidence="2" type="ORF">SVIM_LOCUS172042</name>
</gene>
<evidence type="ECO:0000259" key="1">
    <source>
        <dbReference type="Pfam" id="PF00931"/>
    </source>
</evidence>
<dbReference type="AlphaFoldDB" id="A0A6N2LHM0"/>
<dbReference type="EMBL" id="CAADRP010001101">
    <property type="protein sequence ID" value="VFU34982.1"/>
    <property type="molecule type" value="Genomic_DNA"/>
</dbReference>
<dbReference type="Pfam" id="PF00931">
    <property type="entry name" value="NB-ARC"/>
    <property type="match status" value="1"/>
</dbReference>
<sequence length="111" mass="12784">MWIPRKIRELAHEMRERDVEIVCLGIHEDRERNPRFVWRMCIYDDVWKVDSEQWDLLCRPLSAVRGVNIALTTRNDGVPSITGRSLFTSPSIGVIGIRCLSVFAHHALGKA</sequence>
<accession>A0A6N2LHM0</accession>
<organism evidence="2">
    <name type="scientific">Salix viminalis</name>
    <name type="common">Common osier</name>
    <name type="synonym">Basket willow</name>
    <dbReference type="NCBI Taxonomy" id="40686"/>
    <lineage>
        <taxon>Eukaryota</taxon>
        <taxon>Viridiplantae</taxon>
        <taxon>Streptophyta</taxon>
        <taxon>Embryophyta</taxon>
        <taxon>Tracheophyta</taxon>
        <taxon>Spermatophyta</taxon>
        <taxon>Magnoliopsida</taxon>
        <taxon>eudicotyledons</taxon>
        <taxon>Gunneridae</taxon>
        <taxon>Pentapetalae</taxon>
        <taxon>rosids</taxon>
        <taxon>fabids</taxon>
        <taxon>Malpighiales</taxon>
        <taxon>Salicaceae</taxon>
        <taxon>Saliceae</taxon>
        <taxon>Salix</taxon>
    </lineage>
</organism>
<name>A0A6N2LHM0_SALVM</name>
<protein>
    <recommendedName>
        <fullName evidence="1">NB-ARC domain-containing protein</fullName>
    </recommendedName>
</protein>
<proteinExistence type="predicted"/>
<evidence type="ECO:0000313" key="2">
    <source>
        <dbReference type="EMBL" id="VFU34982.1"/>
    </source>
</evidence>
<reference evidence="2" key="1">
    <citation type="submission" date="2019-03" db="EMBL/GenBank/DDBJ databases">
        <authorList>
            <person name="Mank J."/>
            <person name="Almeida P."/>
        </authorList>
    </citation>
    <scope>NUCLEOTIDE SEQUENCE</scope>
    <source>
        <strain evidence="2">78183</strain>
    </source>
</reference>